<feature type="domain" description="EF-hand" evidence="10">
    <location>
        <begin position="7"/>
        <end position="42"/>
    </location>
</feature>
<name>A0A0B2VGM7_TOXCA</name>
<feature type="domain" description="EF-hand" evidence="10">
    <location>
        <begin position="154"/>
        <end position="189"/>
    </location>
</feature>
<feature type="transmembrane region" description="Helical" evidence="9">
    <location>
        <begin position="339"/>
        <end position="361"/>
    </location>
</feature>
<dbReference type="PIRSF" id="PIRSF037470">
    <property type="entry name" value="Rhomboid"/>
    <property type="match status" value="1"/>
</dbReference>
<dbReference type="Pfam" id="PF01694">
    <property type="entry name" value="Rhomboid"/>
    <property type="match status" value="1"/>
</dbReference>
<evidence type="ECO:0000256" key="6">
    <source>
        <dbReference type="ARBA" id="ARBA00023136"/>
    </source>
</evidence>
<evidence type="ECO:0000313" key="12">
    <source>
        <dbReference type="Proteomes" id="UP000031036"/>
    </source>
</evidence>
<reference evidence="11 12" key="1">
    <citation type="submission" date="2014-11" db="EMBL/GenBank/DDBJ databases">
        <title>Genetic blueprint of the zoonotic pathogen Toxocara canis.</title>
        <authorList>
            <person name="Zhu X.-Q."/>
            <person name="Korhonen P.K."/>
            <person name="Cai H."/>
            <person name="Young N.D."/>
            <person name="Nejsum P."/>
            <person name="von Samson-Himmelstjerna G."/>
            <person name="Boag P.R."/>
            <person name="Tan P."/>
            <person name="Li Q."/>
            <person name="Min J."/>
            <person name="Yang Y."/>
            <person name="Wang X."/>
            <person name="Fang X."/>
            <person name="Hall R.S."/>
            <person name="Hofmann A."/>
            <person name="Sternberg P.W."/>
            <person name="Jex A.R."/>
            <person name="Gasser R.B."/>
        </authorList>
    </citation>
    <scope>NUCLEOTIDE SEQUENCE [LARGE SCALE GENOMIC DNA]</scope>
    <source>
        <strain evidence="11">PN_DK_2014</strain>
    </source>
</reference>
<dbReference type="OrthoDB" id="418595at2759"/>
<dbReference type="GO" id="GO:0016020">
    <property type="term" value="C:membrane"/>
    <property type="evidence" value="ECO:0007669"/>
    <property type="project" value="UniProtKB-SubCell"/>
</dbReference>
<organism evidence="11 12">
    <name type="scientific">Toxocara canis</name>
    <name type="common">Canine roundworm</name>
    <dbReference type="NCBI Taxonomy" id="6265"/>
    <lineage>
        <taxon>Eukaryota</taxon>
        <taxon>Metazoa</taxon>
        <taxon>Ecdysozoa</taxon>
        <taxon>Nematoda</taxon>
        <taxon>Chromadorea</taxon>
        <taxon>Rhabditida</taxon>
        <taxon>Spirurina</taxon>
        <taxon>Ascaridomorpha</taxon>
        <taxon>Ascaridoidea</taxon>
        <taxon>Toxocaridae</taxon>
        <taxon>Toxocara</taxon>
    </lineage>
</organism>
<dbReference type="Proteomes" id="UP000031036">
    <property type="component" value="Unassembled WGS sequence"/>
</dbReference>
<feature type="domain" description="EF-hand" evidence="10">
    <location>
        <begin position="45"/>
        <end position="80"/>
    </location>
</feature>
<keyword evidence="4" id="KW-0106">Calcium</keyword>
<sequence length="476" mass="53126">MFASNVSPRKRIAFEFAKLDSDGDGTVALSEVRHLLSENRRQIGLSDQQILTLLDRADADHNGVLDLAEFSLLITSARAQPSKAKRALYNVADSVIAKSERPTVHSYLDAYKCLPPPIFIIAISLAQLDSDGDGTVALSEVRHLLSENRRQIGLSDQQILTLLDRADADHNGVLDLAEFSLLITSARAQPSKAKRALYNVADSVIAKSERPTVHSYLDAYKCLPPPIFIIAISLAQIFVFVGYFHNSKHEDLMSYCAGCWVHGHVGPLLFAPPLRYQVWRFVSYQFLHQGLLHLLPNVVFQLLIGVPLELVHKSWRIAPIYLLAIVLGALLQYTLDPSVYLVGCSAGVYALVTSHLSNLIINWSEMPFRIVRLIVIATYLIVDVCSAIYRRVQSNECDRVSYTAHIAGAVTGLLMGIVLLYNLKVLKWERALMIACMTVYVIIFIFVTMMAVFVEPFSRPIWDSSRCVHDADADLY</sequence>
<evidence type="ECO:0000256" key="7">
    <source>
        <dbReference type="PIRNR" id="PIRNR037470"/>
    </source>
</evidence>
<dbReference type="SUPFAM" id="SSF144091">
    <property type="entry name" value="Rhomboid-like"/>
    <property type="match status" value="1"/>
</dbReference>
<dbReference type="GO" id="GO:0004252">
    <property type="term" value="F:serine-type endopeptidase activity"/>
    <property type="evidence" value="ECO:0007669"/>
    <property type="project" value="UniProtKB-UniRule"/>
</dbReference>
<dbReference type="InterPro" id="IPR002048">
    <property type="entry name" value="EF_hand_dom"/>
</dbReference>
<keyword evidence="12" id="KW-1185">Reference proteome</keyword>
<dbReference type="PANTHER" id="PTHR45840">
    <property type="entry name" value="RHOMBOID-RELATED PROTEIN"/>
    <property type="match status" value="1"/>
</dbReference>
<feature type="transmembrane region" description="Helical" evidence="9">
    <location>
        <begin position="402"/>
        <end position="420"/>
    </location>
</feature>
<proteinExistence type="inferred from homology"/>
<dbReference type="InterPro" id="IPR017213">
    <property type="entry name" value="Peptidase_S54_rhomboid_met"/>
</dbReference>
<comment type="subcellular location">
    <subcellularLocation>
        <location evidence="1">Membrane</location>
        <topology evidence="1">Multi-pass membrane protein</topology>
    </subcellularLocation>
</comment>
<dbReference type="EMBL" id="JPKZ01001315">
    <property type="protein sequence ID" value="KHN82671.1"/>
    <property type="molecule type" value="Genomic_DNA"/>
</dbReference>
<dbReference type="GO" id="GO:0005509">
    <property type="term" value="F:calcium ion binding"/>
    <property type="evidence" value="ECO:0007669"/>
    <property type="project" value="InterPro"/>
</dbReference>
<comment type="similarity">
    <text evidence="2 7">Belongs to the peptidase S54 family.</text>
</comment>
<dbReference type="InterPro" id="IPR011992">
    <property type="entry name" value="EF-hand-dom_pair"/>
</dbReference>
<comment type="caution">
    <text evidence="11">The sequence shown here is derived from an EMBL/GenBank/DDBJ whole genome shotgun (WGS) entry which is preliminary data.</text>
</comment>
<dbReference type="InterPro" id="IPR035952">
    <property type="entry name" value="Rhomboid-like_sf"/>
</dbReference>
<dbReference type="STRING" id="6265.A0A0B2VGM7"/>
<feature type="transmembrane region" description="Helical" evidence="9">
    <location>
        <begin position="290"/>
        <end position="308"/>
    </location>
</feature>
<dbReference type="InterPro" id="IPR022764">
    <property type="entry name" value="Peptidase_S54_rhomboid_dom"/>
</dbReference>
<keyword evidence="5 9" id="KW-1133">Transmembrane helix</keyword>
<feature type="transmembrane region" description="Helical" evidence="9">
    <location>
        <begin position="252"/>
        <end position="270"/>
    </location>
</feature>
<protein>
    <submittedName>
        <fullName evidence="11">Rhomboid-related protein 1</fullName>
    </submittedName>
</protein>
<gene>
    <name evidence="11" type="primary">rom-1</name>
    <name evidence="11" type="ORF">Tcan_07494</name>
</gene>
<evidence type="ECO:0000256" key="4">
    <source>
        <dbReference type="ARBA" id="ARBA00022837"/>
    </source>
</evidence>
<evidence type="ECO:0000259" key="10">
    <source>
        <dbReference type="PROSITE" id="PS50222"/>
    </source>
</evidence>
<feature type="active site" evidence="8">
    <location>
        <position position="405"/>
    </location>
</feature>
<evidence type="ECO:0000256" key="5">
    <source>
        <dbReference type="ARBA" id="ARBA00022989"/>
    </source>
</evidence>
<evidence type="ECO:0000256" key="9">
    <source>
        <dbReference type="SAM" id="Phobius"/>
    </source>
</evidence>
<dbReference type="Pfam" id="PF13499">
    <property type="entry name" value="EF-hand_7"/>
    <property type="match status" value="2"/>
</dbReference>
<evidence type="ECO:0000256" key="1">
    <source>
        <dbReference type="ARBA" id="ARBA00004141"/>
    </source>
</evidence>
<keyword evidence="6 9" id="KW-0472">Membrane</keyword>
<feature type="transmembrane region" description="Helical" evidence="9">
    <location>
        <begin position="373"/>
        <end position="390"/>
    </location>
</feature>
<dbReference type="PANTHER" id="PTHR45840:SF2">
    <property type="entry name" value="PROTEIN RHOMBOID-RELATED"/>
    <property type="match status" value="1"/>
</dbReference>
<evidence type="ECO:0000256" key="3">
    <source>
        <dbReference type="ARBA" id="ARBA00022692"/>
    </source>
</evidence>
<feature type="active site" description="Nucleophile" evidence="8">
    <location>
        <position position="345"/>
    </location>
</feature>
<dbReference type="AlphaFoldDB" id="A0A0B2VGM7"/>
<dbReference type="Gene3D" id="1.10.238.10">
    <property type="entry name" value="EF-hand"/>
    <property type="match status" value="2"/>
</dbReference>
<feature type="transmembrane region" description="Helical" evidence="9">
    <location>
        <begin position="432"/>
        <end position="454"/>
    </location>
</feature>
<dbReference type="OMA" id="ELVHKMW"/>
<evidence type="ECO:0000256" key="2">
    <source>
        <dbReference type="ARBA" id="ARBA00009045"/>
    </source>
</evidence>
<dbReference type="SUPFAM" id="SSF47473">
    <property type="entry name" value="EF-hand"/>
    <property type="match status" value="1"/>
</dbReference>
<feature type="transmembrane region" description="Helical" evidence="9">
    <location>
        <begin position="315"/>
        <end position="333"/>
    </location>
</feature>
<dbReference type="PROSITE" id="PS00018">
    <property type="entry name" value="EF_HAND_1"/>
    <property type="match status" value="4"/>
</dbReference>
<keyword evidence="3 9" id="KW-0812">Transmembrane</keyword>
<dbReference type="InterPro" id="IPR018247">
    <property type="entry name" value="EF_Hand_1_Ca_BS"/>
</dbReference>
<dbReference type="InterPro" id="IPR051739">
    <property type="entry name" value="Rhomboid_IM_Serine_Proteases"/>
</dbReference>
<evidence type="ECO:0000313" key="11">
    <source>
        <dbReference type="EMBL" id="KHN82671.1"/>
    </source>
</evidence>
<evidence type="ECO:0000256" key="8">
    <source>
        <dbReference type="PIRSR" id="PIRSR037470-50"/>
    </source>
</evidence>
<dbReference type="Gene3D" id="1.20.1540.10">
    <property type="entry name" value="Rhomboid-like"/>
    <property type="match status" value="1"/>
</dbReference>
<dbReference type="CDD" id="cd00051">
    <property type="entry name" value="EFh"/>
    <property type="match status" value="1"/>
</dbReference>
<accession>A0A0B2VGM7</accession>
<dbReference type="SMART" id="SM00054">
    <property type="entry name" value="EFh"/>
    <property type="match status" value="4"/>
</dbReference>
<dbReference type="PROSITE" id="PS50222">
    <property type="entry name" value="EF_HAND_2"/>
    <property type="match status" value="3"/>
</dbReference>
<feature type="transmembrane region" description="Helical" evidence="9">
    <location>
        <begin position="227"/>
        <end position="245"/>
    </location>
</feature>